<dbReference type="AlphaFoldDB" id="A0A1E7DQY7"/>
<dbReference type="RefSeq" id="WP_069937504.1">
    <property type="nucleotide sequence ID" value="NZ_MAMP01000012.1"/>
</dbReference>
<comment type="caution">
    <text evidence="6">The sequence shown here is derived from an EMBL/GenBank/DDBJ whole genome shotgun (WGS) entry which is preliminary data.</text>
</comment>
<dbReference type="SUPFAM" id="SSF53623">
    <property type="entry name" value="MurD-like peptide ligases, catalytic domain"/>
    <property type="match status" value="1"/>
</dbReference>
<dbReference type="Pfam" id="PF02875">
    <property type="entry name" value="Mur_ligase_C"/>
    <property type="match status" value="1"/>
</dbReference>
<accession>A0A1E7DQY7</accession>
<evidence type="ECO:0000313" key="6">
    <source>
        <dbReference type="EMBL" id="OES45506.1"/>
    </source>
</evidence>
<dbReference type="EMBL" id="MAMP01000012">
    <property type="protein sequence ID" value="OES45506.1"/>
    <property type="molecule type" value="Genomic_DNA"/>
</dbReference>
<name>A0A1E7DQY7_9BACI</name>
<proteinExistence type="predicted"/>
<dbReference type="STRING" id="1714016.BA724_01410"/>
<sequence length="460" mass="51972">MKTLLLEDILQAMGMKPNKAQTSVPIVNVTRELYEADNNTVYFRVKKGWKLDGERLKKHHHFYIVTEEPFLNMEKLNRDQIIMVADVKKAFLNFTSYYRHMFNIPVVAITGTCGKTTTKEMLKHILQKDFTVQATISSKNAGCFHLPYLLGIDENTDVAVIETAVSVRGDMMEACNYFFPTIGVITMIGVDHTDKIRLFENYKAEKAKLIQGLGYKGTLIINLDDEHISSMDFSDYRGKIVTFGKSKNAQFQIKDIHFDKNNMKFKVAYDDKVFKGVVPGLGSHNVYNAVASIAVAAELGIDIHIAIKRLISFSPLKSHFQLIEGRNEITIIDDTWKSNPTSLESGLRTLQKIPLPYQRKIAVLGRIAALGDYADAEYEKAGKLVYQLGLDKLITKGSLAKDIGTAAVAFGMNKQDVYHSSEPQDIINYFDKLLQPNDIVYFKTGGEDEAFEDFIDYLKK</sequence>
<dbReference type="OrthoDB" id="9801978at2"/>
<dbReference type="Proteomes" id="UP000095658">
    <property type="component" value="Unassembled WGS sequence"/>
</dbReference>
<dbReference type="Gene3D" id="3.40.1190.10">
    <property type="entry name" value="Mur-like, catalytic domain"/>
    <property type="match status" value="1"/>
</dbReference>
<evidence type="ECO:0000256" key="3">
    <source>
        <dbReference type="ARBA" id="ARBA00022840"/>
    </source>
</evidence>
<keyword evidence="2" id="KW-0547">Nucleotide-binding</keyword>
<dbReference type="InterPro" id="IPR036565">
    <property type="entry name" value="Mur-like_cat_sf"/>
</dbReference>
<evidence type="ECO:0000259" key="4">
    <source>
        <dbReference type="Pfam" id="PF02875"/>
    </source>
</evidence>
<protein>
    <recommendedName>
        <fullName evidence="8">UDP-N-acetylmuramoyl-tripeptide--D-alanyl-D-alanine ligase</fullName>
    </recommendedName>
</protein>
<dbReference type="InterPro" id="IPR051046">
    <property type="entry name" value="MurCDEF_CellWall_CoF430Synth"/>
</dbReference>
<organism evidence="6 7">
    <name type="scientific">Domibacillus iocasae</name>
    <dbReference type="NCBI Taxonomy" id="1714016"/>
    <lineage>
        <taxon>Bacteria</taxon>
        <taxon>Bacillati</taxon>
        <taxon>Bacillota</taxon>
        <taxon>Bacilli</taxon>
        <taxon>Bacillales</taxon>
        <taxon>Bacillaceae</taxon>
        <taxon>Domibacillus</taxon>
    </lineage>
</organism>
<feature type="domain" description="Mur ligase central" evidence="5">
    <location>
        <begin position="109"/>
        <end position="296"/>
    </location>
</feature>
<evidence type="ECO:0000256" key="1">
    <source>
        <dbReference type="ARBA" id="ARBA00022598"/>
    </source>
</evidence>
<gene>
    <name evidence="6" type="ORF">BA724_01410</name>
</gene>
<dbReference type="InterPro" id="IPR004101">
    <property type="entry name" value="Mur_ligase_C"/>
</dbReference>
<dbReference type="GO" id="GO:0005524">
    <property type="term" value="F:ATP binding"/>
    <property type="evidence" value="ECO:0007669"/>
    <property type="project" value="UniProtKB-KW"/>
</dbReference>
<dbReference type="GO" id="GO:0016881">
    <property type="term" value="F:acid-amino acid ligase activity"/>
    <property type="evidence" value="ECO:0007669"/>
    <property type="project" value="InterPro"/>
</dbReference>
<dbReference type="Gene3D" id="3.90.190.20">
    <property type="entry name" value="Mur ligase, C-terminal domain"/>
    <property type="match status" value="1"/>
</dbReference>
<dbReference type="Pfam" id="PF08245">
    <property type="entry name" value="Mur_ligase_M"/>
    <property type="match status" value="1"/>
</dbReference>
<keyword evidence="7" id="KW-1185">Reference proteome</keyword>
<dbReference type="PANTHER" id="PTHR43024">
    <property type="entry name" value="UDP-N-ACETYLMURAMOYL-TRIPEPTIDE--D-ALANYL-D-ALANINE LIGASE"/>
    <property type="match status" value="1"/>
</dbReference>
<dbReference type="PANTHER" id="PTHR43024:SF1">
    <property type="entry name" value="UDP-N-ACETYLMURAMOYL-TRIPEPTIDE--D-ALANYL-D-ALANINE LIGASE"/>
    <property type="match status" value="1"/>
</dbReference>
<evidence type="ECO:0000313" key="7">
    <source>
        <dbReference type="Proteomes" id="UP000095658"/>
    </source>
</evidence>
<keyword evidence="3" id="KW-0067">ATP-binding</keyword>
<keyword evidence="1" id="KW-0436">Ligase</keyword>
<dbReference type="SUPFAM" id="SSF53244">
    <property type="entry name" value="MurD-like peptide ligases, peptide-binding domain"/>
    <property type="match status" value="1"/>
</dbReference>
<evidence type="ECO:0008006" key="8">
    <source>
        <dbReference type="Google" id="ProtNLM"/>
    </source>
</evidence>
<evidence type="ECO:0000259" key="5">
    <source>
        <dbReference type="Pfam" id="PF08245"/>
    </source>
</evidence>
<reference evidence="6 7" key="1">
    <citation type="submission" date="2016-06" db="EMBL/GenBank/DDBJ databases">
        <title>Domibacillus iocasae genome sequencing.</title>
        <authorList>
            <person name="Verma A."/>
            <person name="Pal Y."/>
            <person name="Ojha A.K."/>
            <person name="Krishnamurthi S."/>
        </authorList>
    </citation>
    <scope>NUCLEOTIDE SEQUENCE [LARGE SCALE GENOMIC DNA]</scope>
    <source>
        <strain evidence="6 7">DSM 29979</strain>
    </source>
</reference>
<evidence type="ECO:0000256" key="2">
    <source>
        <dbReference type="ARBA" id="ARBA00022741"/>
    </source>
</evidence>
<feature type="domain" description="Mur ligase C-terminal" evidence="4">
    <location>
        <begin position="320"/>
        <end position="443"/>
    </location>
</feature>
<dbReference type="InterPro" id="IPR013221">
    <property type="entry name" value="Mur_ligase_cen"/>
</dbReference>
<dbReference type="InterPro" id="IPR036615">
    <property type="entry name" value="Mur_ligase_C_dom_sf"/>
</dbReference>